<proteinExistence type="predicted"/>
<evidence type="ECO:0000256" key="1">
    <source>
        <dbReference type="SAM" id="Phobius"/>
    </source>
</evidence>
<gene>
    <name evidence="2" type="ORF">ACFSUS_09175</name>
</gene>
<organism evidence="2 3">
    <name type="scientific">Spirosoma soli</name>
    <dbReference type="NCBI Taxonomy" id="1770529"/>
    <lineage>
        <taxon>Bacteria</taxon>
        <taxon>Pseudomonadati</taxon>
        <taxon>Bacteroidota</taxon>
        <taxon>Cytophagia</taxon>
        <taxon>Cytophagales</taxon>
        <taxon>Cytophagaceae</taxon>
        <taxon>Spirosoma</taxon>
    </lineage>
</organism>
<keyword evidence="3" id="KW-1185">Reference proteome</keyword>
<reference evidence="3" key="1">
    <citation type="journal article" date="2019" name="Int. J. Syst. Evol. Microbiol.">
        <title>The Global Catalogue of Microorganisms (GCM) 10K type strain sequencing project: providing services to taxonomists for standard genome sequencing and annotation.</title>
        <authorList>
            <consortium name="The Broad Institute Genomics Platform"/>
            <consortium name="The Broad Institute Genome Sequencing Center for Infectious Disease"/>
            <person name="Wu L."/>
            <person name="Ma J."/>
        </authorList>
    </citation>
    <scope>NUCLEOTIDE SEQUENCE [LARGE SCALE GENOMIC DNA]</scope>
    <source>
        <strain evidence="3">KCTC 42805</strain>
    </source>
</reference>
<protein>
    <recommendedName>
        <fullName evidence="4">DUF3592 domain-containing protein</fullName>
    </recommendedName>
</protein>
<feature type="transmembrane region" description="Helical" evidence="1">
    <location>
        <begin position="147"/>
        <end position="172"/>
    </location>
</feature>
<dbReference type="RefSeq" id="WP_381521783.1">
    <property type="nucleotide sequence ID" value="NZ_JBHULN010000004.1"/>
</dbReference>
<evidence type="ECO:0008006" key="4">
    <source>
        <dbReference type="Google" id="ProtNLM"/>
    </source>
</evidence>
<keyword evidence="1" id="KW-0812">Transmembrane</keyword>
<keyword evidence="1" id="KW-0472">Membrane</keyword>
<dbReference type="Proteomes" id="UP001597469">
    <property type="component" value="Unassembled WGS sequence"/>
</dbReference>
<evidence type="ECO:0000313" key="2">
    <source>
        <dbReference type="EMBL" id="MFD2570802.1"/>
    </source>
</evidence>
<accession>A0ABW5M524</accession>
<name>A0ABW5M524_9BACT</name>
<sequence length="176" mass="19110">MHSTWATTLFIVLTLVSLGLLIKSVAKLIAIYSIEPCTKQSAQSAAFDFDIKAPGVYEIAVKRPSILGLIPKNNSFRIRDLQTGETIVVGTYIFSSSKRTDIAGHRTVSVGEFTIKYPGSFRLENFSTSTFKENDQLLIGPKPVGGVLMILATVFSGVFFIVGLVFSILSLVNTAT</sequence>
<comment type="caution">
    <text evidence="2">The sequence shown here is derived from an EMBL/GenBank/DDBJ whole genome shotgun (WGS) entry which is preliminary data.</text>
</comment>
<evidence type="ECO:0000313" key="3">
    <source>
        <dbReference type="Proteomes" id="UP001597469"/>
    </source>
</evidence>
<keyword evidence="1" id="KW-1133">Transmembrane helix</keyword>
<dbReference type="EMBL" id="JBHULN010000004">
    <property type="protein sequence ID" value="MFD2570802.1"/>
    <property type="molecule type" value="Genomic_DNA"/>
</dbReference>